<gene>
    <name evidence="1" type="ORF">DPMN_046533</name>
</gene>
<proteinExistence type="predicted"/>
<evidence type="ECO:0000313" key="1">
    <source>
        <dbReference type="EMBL" id="KAH3739843.1"/>
    </source>
</evidence>
<accession>A0A9D4D6C3</accession>
<protein>
    <submittedName>
        <fullName evidence="1">Uncharacterized protein</fullName>
    </submittedName>
</protein>
<keyword evidence="2" id="KW-1185">Reference proteome</keyword>
<reference evidence="1" key="2">
    <citation type="submission" date="2020-11" db="EMBL/GenBank/DDBJ databases">
        <authorList>
            <person name="McCartney M.A."/>
            <person name="Auch B."/>
            <person name="Kono T."/>
            <person name="Mallez S."/>
            <person name="Becker A."/>
            <person name="Gohl D.M."/>
            <person name="Silverstein K.A.T."/>
            <person name="Koren S."/>
            <person name="Bechman K.B."/>
            <person name="Herman A."/>
            <person name="Abrahante J.E."/>
            <person name="Garbe J."/>
        </authorList>
    </citation>
    <scope>NUCLEOTIDE SEQUENCE</scope>
    <source>
        <strain evidence="1">Duluth1</strain>
        <tissue evidence="1">Whole animal</tissue>
    </source>
</reference>
<name>A0A9D4D6C3_DREPO</name>
<organism evidence="1 2">
    <name type="scientific">Dreissena polymorpha</name>
    <name type="common">Zebra mussel</name>
    <name type="synonym">Mytilus polymorpha</name>
    <dbReference type="NCBI Taxonomy" id="45954"/>
    <lineage>
        <taxon>Eukaryota</taxon>
        <taxon>Metazoa</taxon>
        <taxon>Spiralia</taxon>
        <taxon>Lophotrochozoa</taxon>
        <taxon>Mollusca</taxon>
        <taxon>Bivalvia</taxon>
        <taxon>Autobranchia</taxon>
        <taxon>Heteroconchia</taxon>
        <taxon>Euheterodonta</taxon>
        <taxon>Imparidentia</taxon>
        <taxon>Neoheterodontei</taxon>
        <taxon>Myida</taxon>
        <taxon>Dreissenoidea</taxon>
        <taxon>Dreissenidae</taxon>
        <taxon>Dreissena</taxon>
    </lineage>
</organism>
<comment type="caution">
    <text evidence="1">The sequence shown here is derived from an EMBL/GenBank/DDBJ whole genome shotgun (WGS) entry which is preliminary data.</text>
</comment>
<reference evidence="1" key="1">
    <citation type="journal article" date="2019" name="bioRxiv">
        <title>The Genome of the Zebra Mussel, Dreissena polymorpha: A Resource for Invasive Species Research.</title>
        <authorList>
            <person name="McCartney M.A."/>
            <person name="Auch B."/>
            <person name="Kono T."/>
            <person name="Mallez S."/>
            <person name="Zhang Y."/>
            <person name="Obille A."/>
            <person name="Becker A."/>
            <person name="Abrahante J.E."/>
            <person name="Garbe J."/>
            <person name="Badalamenti J.P."/>
            <person name="Herman A."/>
            <person name="Mangelson H."/>
            <person name="Liachko I."/>
            <person name="Sullivan S."/>
            <person name="Sone E.D."/>
            <person name="Koren S."/>
            <person name="Silverstein K.A.T."/>
            <person name="Beckman K.B."/>
            <person name="Gohl D.M."/>
        </authorList>
    </citation>
    <scope>NUCLEOTIDE SEQUENCE</scope>
    <source>
        <strain evidence="1">Duluth1</strain>
        <tissue evidence="1">Whole animal</tissue>
    </source>
</reference>
<dbReference type="EMBL" id="JAIWYP010000011">
    <property type="protein sequence ID" value="KAH3739843.1"/>
    <property type="molecule type" value="Genomic_DNA"/>
</dbReference>
<evidence type="ECO:0000313" key="2">
    <source>
        <dbReference type="Proteomes" id="UP000828390"/>
    </source>
</evidence>
<dbReference type="Proteomes" id="UP000828390">
    <property type="component" value="Unassembled WGS sequence"/>
</dbReference>
<sequence length="141" mass="16105">MFYFKCITDVLQFTNDNPFIDRLKIYQAYIDVWGSMLIALRQMVVMLAPDKFFGKCVFIDDEFCATRGACPIILTKTTAIPSQFAALDGVQVDGNVYVVQKVMIVTLGWLVEFYIAPLHIVEKLIKIEHQQRQKSCACTIL</sequence>
<dbReference type="AlphaFoldDB" id="A0A9D4D6C3"/>